<gene>
    <name evidence="2" type="ORF">BU23DRAFT_600650</name>
</gene>
<name>A0A6A5V0I6_9PLEO</name>
<reference evidence="2" key="1">
    <citation type="journal article" date="2020" name="Stud. Mycol.">
        <title>101 Dothideomycetes genomes: a test case for predicting lifestyles and emergence of pathogens.</title>
        <authorList>
            <person name="Haridas S."/>
            <person name="Albert R."/>
            <person name="Binder M."/>
            <person name="Bloem J."/>
            <person name="Labutti K."/>
            <person name="Salamov A."/>
            <person name="Andreopoulos B."/>
            <person name="Baker S."/>
            <person name="Barry K."/>
            <person name="Bills G."/>
            <person name="Bluhm B."/>
            <person name="Cannon C."/>
            <person name="Castanera R."/>
            <person name="Culley D."/>
            <person name="Daum C."/>
            <person name="Ezra D."/>
            <person name="Gonzalez J."/>
            <person name="Henrissat B."/>
            <person name="Kuo A."/>
            <person name="Liang C."/>
            <person name="Lipzen A."/>
            <person name="Lutzoni F."/>
            <person name="Magnuson J."/>
            <person name="Mondo S."/>
            <person name="Nolan M."/>
            <person name="Ohm R."/>
            <person name="Pangilinan J."/>
            <person name="Park H.-J."/>
            <person name="Ramirez L."/>
            <person name="Alfaro M."/>
            <person name="Sun H."/>
            <person name="Tritt A."/>
            <person name="Yoshinaga Y."/>
            <person name="Zwiers L.-H."/>
            <person name="Turgeon B."/>
            <person name="Goodwin S."/>
            <person name="Spatafora J."/>
            <person name="Crous P."/>
            <person name="Grigoriev I."/>
        </authorList>
    </citation>
    <scope>NUCLEOTIDE SEQUENCE</scope>
    <source>
        <strain evidence="2">CBS 107.79</strain>
    </source>
</reference>
<dbReference type="Proteomes" id="UP000800036">
    <property type="component" value="Unassembled WGS sequence"/>
</dbReference>
<protein>
    <submittedName>
        <fullName evidence="2">Uncharacterized protein</fullName>
    </submittedName>
</protein>
<evidence type="ECO:0000256" key="1">
    <source>
        <dbReference type="SAM" id="MobiDB-lite"/>
    </source>
</evidence>
<dbReference type="OrthoDB" id="4357141at2759"/>
<feature type="region of interest" description="Disordered" evidence="1">
    <location>
        <begin position="175"/>
        <end position="250"/>
    </location>
</feature>
<dbReference type="EMBL" id="ML976697">
    <property type="protein sequence ID" value="KAF1970933.1"/>
    <property type="molecule type" value="Genomic_DNA"/>
</dbReference>
<dbReference type="AlphaFoldDB" id="A0A6A5V0I6"/>
<evidence type="ECO:0000313" key="2">
    <source>
        <dbReference type="EMBL" id="KAF1970933.1"/>
    </source>
</evidence>
<feature type="compositionally biased region" description="Polar residues" evidence="1">
    <location>
        <begin position="224"/>
        <end position="233"/>
    </location>
</feature>
<keyword evidence="3" id="KW-1185">Reference proteome</keyword>
<sequence length="250" mass="27768">MRECRRPARDQAFTSRNIRAGWTKAGLFPFNPDKVLVDIPKPLAGSTASEVNAVEVGSCTQDQVPQTSVTPVTPITADAVASLHNLIKQDALALDDTSRQRLQRHVQKLTNATQLSFAERALLQENNQFLAEINNEAKARRRTKPEILGVGRVVSYEDLQKARVERAVKDAEKAAKKAAKEAKRAAKATPTTEEADSSERKRGRKRKSAALVHGVSDKERQTKFLRTSATQVNLKEDIPQPYRAPEAKMY</sequence>
<evidence type="ECO:0000313" key="3">
    <source>
        <dbReference type="Proteomes" id="UP000800036"/>
    </source>
</evidence>
<organism evidence="2 3">
    <name type="scientific">Bimuria novae-zelandiae CBS 107.79</name>
    <dbReference type="NCBI Taxonomy" id="1447943"/>
    <lineage>
        <taxon>Eukaryota</taxon>
        <taxon>Fungi</taxon>
        <taxon>Dikarya</taxon>
        <taxon>Ascomycota</taxon>
        <taxon>Pezizomycotina</taxon>
        <taxon>Dothideomycetes</taxon>
        <taxon>Pleosporomycetidae</taxon>
        <taxon>Pleosporales</taxon>
        <taxon>Massarineae</taxon>
        <taxon>Didymosphaeriaceae</taxon>
        <taxon>Bimuria</taxon>
    </lineage>
</organism>
<feature type="compositionally biased region" description="Basic and acidic residues" evidence="1">
    <location>
        <begin position="175"/>
        <end position="184"/>
    </location>
</feature>
<proteinExistence type="predicted"/>
<accession>A0A6A5V0I6</accession>